<protein>
    <recommendedName>
        <fullName evidence="4">Molybdopterin synthase catalytic subunit</fullName>
        <ecNumber evidence="3">2.8.1.12</ecNumber>
    </recommendedName>
    <alternativeName>
        <fullName evidence="10">MPT synthase subunit 2</fullName>
    </alternativeName>
    <alternativeName>
        <fullName evidence="8">Molybdenum cofactor biosynthesis protein E</fullName>
    </alternativeName>
    <alternativeName>
        <fullName evidence="9">Molybdopterin-converting factor large subunit</fullName>
    </alternativeName>
    <alternativeName>
        <fullName evidence="11">Molybdopterin-converting factor subunit 2</fullName>
    </alternativeName>
</protein>
<dbReference type="Proteomes" id="UP000321922">
    <property type="component" value="Unassembled WGS sequence"/>
</dbReference>
<dbReference type="NCBIfam" id="NF007959">
    <property type="entry name" value="PRK10678.1"/>
    <property type="match status" value="1"/>
</dbReference>
<gene>
    <name evidence="13" type="ORF">VSA01S_24770</name>
</gene>
<dbReference type="Gene3D" id="3.90.1170.40">
    <property type="entry name" value="Molybdopterin biosynthesis MoaE subunit"/>
    <property type="match status" value="1"/>
</dbReference>
<keyword evidence="6" id="KW-0501">Molybdenum cofactor biosynthesis</keyword>
<dbReference type="GO" id="GO:0030366">
    <property type="term" value="F:molybdopterin synthase activity"/>
    <property type="evidence" value="ECO:0007669"/>
    <property type="project" value="UniProtKB-EC"/>
</dbReference>
<sequence length="152" mass="17525">MDMRVSVREEDFSLEHEYQRLSTLNAAGAVVTFIGKVRDNNLGDDIIGLHLEHYPGMTEKSLIDICEKAECRWPLLGVRIIHRIGDLDIGDQIVFVGVSSAHRAAAFEACEFIMDYLKTKAPFWKKERTSSESRWIEPRQSDQQAMLRWKNE</sequence>
<comment type="caution">
    <text evidence="13">The sequence shown here is derived from an EMBL/GenBank/DDBJ whole genome shotgun (WGS) entry which is preliminary data.</text>
</comment>
<dbReference type="InterPro" id="IPR003448">
    <property type="entry name" value="Mopterin_biosynth_MoaE"/>
</dbReference>
<dbReference type="EC" id="2.8.1.12" evidence="3"/>
<evidence type="ECO:0000256" key="8">
    <source>
        <dbReference type="ARBA" id="ARBA00029745"/>
    </source>
</evidence>
<evidence type="ECO:0000256" key="11">
    <source>
        <dbReference type="ARBA" id="ARBA00032474"/>
    </source>
</evidence>
<dbReference type="Pfam" id="PF02391">
    <property type="entry name" value="MoaE"/>
    <property type="match status" value="1"/>
</dbReference>
<evidence type="ECO:0000313" key="13">
    <source>
        <dbReference type="EMBL" id="GEM76365.1"/>
    </source>
</evidence>
<dbReference type="FunFam" id="3.90.1170.40:FF:000001">
    <property type="entry name" value="Molybdopterin synthase catalytic subunit MoaE"/>
    <property type="match status" value="1"/>
</dbReference>
<evidence type="ECO:0000256" key="9">
    <source>
        <dbReference type="ARBA" id="ARBA00030407"/>
    </source>
</evidence>
<comment type="pathway">
    <text evidence="1">Cofactor biosynthesis; molybdopterin biosynthesis.</text>
</comment>
<evidence type="ECO:0000256" key="10">
    <source>
        <dbReference type="ARBA" id="ARBA00030781"/>
    </source>
</evidence>
<evidence type="ECO:0000256" key="7">
    <source>
        <dbReference type="ARBA" id="ARBA00026066"/>
    </source>
</evidence>
<dbReference type="SUPFAM" id="SSF54690">
    <property type="entry name" value="Molybdopterin synthase subunit MoaE"/>
    <property type="match status" value="1"/>
</dbReference>
<comment type="catalytic activity">
    <reaction evidence="12">
        <text>2 [molybdopterin-synthase sulfur-carrier protein]-C-terminal-Gly-aminoethanethioate + cyclic pyranopterin phosphate + H2O = molybdopterin + 2 [molybdopterin-synthase sulfur-carrier protein]-C-terminal Gly-Gly + 2 H(+)</text>
        <dbReference type="Rhea" id="RHEA:26333"/>
        <dbReference type="Rhea" id="RHEA-COMP:12202"/>
        <dbReference type="Rhea" id="RHEA-COMP:19907"/>
        <dbReference type="ChEBI" id="CHEBI:15377"/>
        <dbReference type="ChEBI" id="CHEBI:15378"/>
        <dbReference type="ChEBI" id="CHEBI:58698"/>
        <dbReference type="ChEBI" id="CHEBI:59648"/>
        <dbReference type="ChEBI" id="CHEBI:90778"/>
        <dbReference type="ChEBI" id="CHEBI:232372"/>
        <dbReference type="EC" id="2.8.1.12"/>
    </reaction>
</comment>
<dbReference type="GO" id="GO:0006777">
    <property type="term" value="P:Mo-molybdopterin cofactor biosynthetic process"/>
    <property type="evidence" value="ECO:0007669"/>
    <property type="project" value="UniProtKB-KW"/>
</dbReference>
<evidence type="ECO:0000256" key="3">
    <source>
        <dbReference type="ARBA" id="ARBA00011950"/>
    </source>
</evidence>
<proteinExistence type="inferred from homology"/>
<evidence type="ECO:0000256" key="6">
    <source>
        <dbReference type="ARBA" id="ARBA00023150"/>
    </source>
</evidence>
<accession>A0A511QGC6</accession>
<name>A0A511QGC6_9VIBR</name>
<dbReference type="CDD" id="cd00756">
    <property type="entry name" value="MoaE"/>
    <property type="match status" value="1"/>
</dbReference>
<reference evidence="13 14" key="1">
    <citation type="submission" date="2019-07" db="EMBL/GenBank/DDBJ databases">
        <title>Whole genome shotgun sequence of Vibrio sagamiensis NBRC 104589.</title>
        <authorList>
            <person name="Hosoyama A."/>
            <person name="Uohara A."/>
            <person name="Ohji S."/>
            <person name="Ichikawa N."/>
        </authorList>
    </citation>
    <scope>NUCLEOTIDE SEQUENCE [LARGE SCALE GENOMIC DNA]</scope>
    <source>
        <strain evidence="13 14">NBRC 104589</strain>
    </source>
</reference>
<comment type="subunit">
    <text evidence="7">Heterotetramer of 2 MoaD subunits and 2 MoaE subunits. Also stable as homodimer. The enzyme changes between these two forms during catalysis.</text>
</comment>
<evidence type="ECO:0000256" key="1">
    <source>
        <dbReference type="ARBA" id="ARBA00005046"/>
    </source>
</evidence>
<dbReference type="PANTHER" id="PTHR23404">
    <property type="entry name" value="MOLYBDOPTERIN SYNTHASE RELATED"/>
    <property type="match status" value="1"/>
</dbReference>
<evidence type="ECO:0000256" key="12">
    <source>
        <dbReference type="ARBA" id="ARBA00049878"/>
    </source>
</evidence>
<evidence type="ECO:0000256" key="4">
    <source>
        <dbReference type="ARBA" id="ARBA00013858"/>
    </source>
</evidence>
<dbReference type="UniPathway" id="UPA00344"/>
<keyword evidence="14" id="KW-1185">Reference proteome</keyword>
<evidence type="ECO:0000256" key="2">
    <source>
        <dbReference type="ARBA" id="ARBA00005426"/>
    </source>
</evidence>
<dbReference type="AlphaFoldDB" id="A0A511QGC6"/>
<dbReference type="OrthoDB" id="9803224at2"/>
<dbReference type="EMBL" id="BJXJ01000023">
    <property type="protein sequence ID" value="GEM76365.1"/>
    <property type="molecule type" value="Genomic_DNA"/>
</dbReference>
<evidence type="ECO:0000256" key="5">
    <source>
        <dbReference type="ARBA" id="ARBA00022679"/>
    </source>
</evidence>
<organism evidence="13 14">
    <name type="scientific">Vibrio sagamiensis NBRC 104589</name>
    <dbReference type="NCBI Taxonomy" id="1219064"/>
    <lineage>
        <taxon>Bacteria</taxon>
        <taxon>Pseudomonadati</taxon>
        <taxon>Pseudomonadota</taxon>
        <taxon>Gammaproteobacteria</taxon>
        <taxon>Vibrionales</taxon>
        <taxon>Vibrionaceae</taxon>
        <taxon>Vibrio</taxon>
    </lineage>
</organism>
<evidence type="ECO:0000313" key="14">
    <source>
        <dbReference type="Proteomes" id="UP000321922"/>
    </source>
</evidence>
<dbReference type="RefSeq" id="WP_039981443.1">
    <property type="nucleotide sequence ID" value="NZ_BAOJ01000058.1"/>
</dbReference>
<keyword evidence="5" id="KW-0808">Transferase</keyword>
<dbReference type="InterPro" id="IPR036563">
    <property type="entry name" value="MoaE_sf"/>
</dbReference>
<comment type="similarity">
    <text evidence="2">Belongs to the MoaE family.</text>
</comment>